<dbReference type="Proteomes" id="UP000028525">
    <property type="component" value="Unassembled WGS sequence"/>
</dbReference>
<dbReference type="EMBL" id="JPME01000047">
    <property type="protein sequence ID" value="KEZ86208.1"/>
    <property type="molecule type" value="Genomic_DNA"/>
</dbReference>
<keyword evidence="3" id="KW-1185">Reference proteome</keyword>
<evidence type="ECO:0008006" key="4">
    <source>
        <dbReference type="Google" id="ProtNLM"/>
    </source>
</evidence>
<dbReference type="PROSITE" id="PS51257">
    <property type="entry name" value="PROKAR_LIPOPROTEIN"/>
    <property type="match status" value="1"/>
</dbReference>
<dbReference type="AlphaFoldDB" id="A0A084JB74"/>
<gene>
    <name evidence="2" type="ORF">IO98_23255</name>
</gene>
<dbReference type="STRING" id="29354.IO98_23255"/>
<proteinExistence type="predicted"/>
<evidence type="ECO:0000313" key="3">
    <source>
        <dbReference type="Proteomes" id="UP000028525"/>
    </source>
</evidence>
<sequence length="197" mass="21682">MLKKYVFTLATTFIAVALVGCSNGERNVEFSQRETEESPIIIEETIESVVGETSEEGHYDETSEKSLNSDDADYYSVSTSKSKQEVEAFAKAVKTSILNDDWLAISKMTAYPITIQGVEYVDVESLANTDLVLNEEYKKALEAASCESLFANSQGIMIGDGEVWIGEVLDKDMQSEGLKIIAINGLFNNDCLSPVFD</sequence>
<evidence type="ECO:0000313" key="2">
    <source>
        <dbReference type="EMBL" id="KEZ86208.1"/>
    </source>
</evidence>
<comment type="caution">
    <text evidence="2">The sequence shown here is derived from an EMBL/GenBank/DDBJ whole genome shotgun (WGS) entry which is preliminary data.</text>
</comment>
<name>A0A084JB74_9FIRM</name>
<feature type="compositionally biased region" description="Basic and acidic residues" evidence="1">
    <location>
        <begin position="55"/>
        <end position="68"/>
    </location>
</feature>
<reference evidence="2 3" key="1">
    <citation type="submission" date="2014-07" db="EMBL/GenBank/DDBJ databases">
        <title>Draft genome of Clostridium celerecrescens 152B isolated from sediments associated with methane hydrate from Krishna Godavari basin.</title>
        <authorList>
            <person name="Honkalas V.S."/>
            <person name="Dabir A.P."/>
            <person name="Arora P."/>
            <person name="Dhakephalkar P.K."/>
        </authorList>
    </citation>
    <scope>NUCLEOTIDE SEQUENCE [LARGE SCALE GENOMIC DNA]</scope>
    <source>
        <strain evidence="2 3">152B</strain>
    </source>
</reference>
<evidence type="ECO:0000256" key="1">
    <source>
        <dbReference type="SAM" id="MobiDB-lite"/>
    </source>
</evidence>
<protein>
    <recommendedName>
        <fullName evidence="4">Lipoprotein</fullName>
    </recommendedName>
</protein>
<accession>A0A084JB74</accession>
<organism evidence="2 3">
    <name type="scientific">Lacrimispora celerecrescens</name>
    <dbReference type="NCBI Taxonomy" id="29354"/>
    <lineage>
        <taxon>Bacteria</taxon>
        <taxon>Bacillati</taxon>
        <taxon>Bacillota</taxon>
        <taxon>Clostridia</taxon>
        <taxon>Lachnospirales</taxon>
        <taxon>Lachnospiraceae</taxon>
        <taxon>Lacrimispora</taxon>
    </lineage>
</organism>
<feature type="region of interest" description="Disordered" evidence="1">
    <location>
        <begin position="51"/>
        <end position="71"/>
    </location>
</feature>